<evidence type="ECO:0000256" key="1">
    <source>
        <dbReference type="ARBA" id="ARBA00008693"/>
    </source>
</evidence>
<dbReference type="GO" id="GO:0005179">
    <property type="term" value="F:hormone activity"/>
    <property type="evidence" value="ECO:0007669"/>
    <property type="project" value="UniProtKB-KW"/>
</dbReference>
<name>A0A9N9GX04_9GLOM</name>
<dbReference type="EMBL" id="CAJVPV010008894">
    <property type="protein sequence ID" value="CAG8635856.1"/>
    <property type="molecule type" value="Genomic_DNA"/>
</dbReference>
<accession>A0A9N9GX04</accession>
<evidence type="ECO:0000256" key="2">
    <source>
        <dbReference type="ARBA" id="ARBA00011748"/>
    </source>
</evidence>
<comment type="caution">
    <text evidence="5">The sequence shown here is derived from an EMBL/GenBank/DDBJ whole genome shotgun (WGS) entry which is preliminary data.</text>
</comment>
<evidence type="ECO:0000256" key="4">
    <source>
        <dbReference type="ARBA" id="ARBA00023157"/>
    </source>
</evidence>
<evidence type="ECO:0000313" key="5">
    <source>
        <dbReference type="EMBL" id="CAG8635856.1"/>
    </source>
</evidence>
<comment type="similarity">
    <text evidence="1">Belongs to the stanniocalcin family.</text>
</comment>
<dbReference type="GO" id="GO:0005615">
    <property type="term" value="C:extracellular space"/>
    <property type="evidence" value="ECO:0007669"/>
    <property type="project" value="TreeGrafter"/>
</dbReference>
<proteinExistence type="inferred from homology"/>
<evidence type="ECO:0000256" key="3">
    <source>
        <dbReference type="ARBA" id="ARBA00022702"/>
    </source>
</evidence>
<dbReference type="GO" id="GO:0006874">
    <property type="term" value="P:intracellular calcium ion homeostasis"/>
    <property type="evidence" value="ECO:0007669"/>
    <property type="project" value="TreeGrafter"/>
</dbReference>
<dbReference type="PANTHER" id="PTHR11245">
    <property type="entry name" value="STANNIOCALCIN"/>
    <property type="match status" value="1"/>
</dbReference>
<protein>
    <submittedName>
        <fullName evidence="5">4611_t:CDS:1</fullName>
    </submittedName>
</protein>
<dbReference type="PANTHER" id="PTHR11245:SF6">
    <property type="entry name" value="DUF19 DOMAIN-CONTAINING PROTEIN"/>
    <property type="match status" value="1"/>
</dbReference>
<dbReference type="AlphaFoldDB" id="A0A9N9GX04"/>
<keyword evidence="3" id="KW-0372">Hormone</keyword>
<dbReference type="Pfam" id="PF03298">
    <property type="entry name" value="Stanniocalcin"/>
    <property type="match status" value="1"/>
</dbReference>
<dbReference type="Proteomes" id="UP000789342">
    <property type="component" value="Unassembled WGS sequence"/>
</dbReference>
<reference evidence="5" key="1">
    <citation type="submission" date="2021-06" db="EMBL/GenBank/DDBJ databases">
        <authorList>
            <person name="Kallberg Y."/>
            <person name="Tangrot J."/>
            <person name="Rosling A."/>
        </authorList>
    </citation>
    <scope>NUCLEOTIDE SEQUENCE</scope>
    <source>
        <strain evidence="5">CL551</strain>
    </source>
</reference>
<gene>
    <name evidence="5" type="ORF">AMORRO_LOCUS9300</name>
</gene>
<keyword evidence="4" id="KW-1015">Disulfide bond</keyword>
<evidence type="ECO:0000313" key="6">
    <source>
        <dbReference type="Proteomes" id="UP000789342"/>
    </source>
</evidence>
<dbReference type="OrthoDB" id="2251794at2759"/>
<dbReference type="InterPro" id="IPR004978">
    <property type="entry name" value="Stanniocalcin"/>
</dbReference>
<organism evidence="5 6">
    <name type="scientific">Acaulospora morrowiae</name>
    <dbReference type="NCBI Taxonomy" id="94023"/>
    <lineage>
        <taxon>Eukaryota</taxon>
        <taxon>Fungi</taxon>
        <taxon>Fungi incertae sedis</taxon>
        <taxon>Mucoromycota</taxon>
        <taxon>Glomeromycotina</taxon>
        <taxon>Glomeromycetes</taxon>
        <taxon>Diversisporales</taxon>
        <taxon>Acaulosporaceae</taxon>
        <taxon>Acaulospora</taxon>
    </lineage>
</organism>
<feature type="non-terminal residue" evidence="5">
    <location>
        <position position="240"/>
    </location>
</feature>
<sequence length="240" mass="26720">MEPLPTKSYSSIPTIASYCDNPVPNTCDFYMSCLEEKFHCGPKGYPINYGNNNCEKFVISINKFSPAGKKWVTNVMLCLQRKLVSSYDNNETTCTDIYNTAFGSHAPCYIASGICILPPTDWEVLFEIIGFKTFFGNLKIITANALLSTFGSSQKYVNRFAKYNDKKTILVCSINKELITNRGSFGTSDTEFAHFDDSSESFTLNDEVRIKKFTHTKNSRAIIGHHKNNSGGIVSVGSAN</sequence>
<keyword evidence="6" id="KW-1185">Reference proteome</keyword>
<comment type="subunit">
    <text evidence="2">Homodimer; disulfide-linked.</text>
</comment>